<feature type="signal peptide" evidence="1">
    <location>
        <begin position="1"/>
        <end position="29"/>
    </location>
</feature>
<evidence type="ECO:0000313" key="2">
    <source>
        <dbReference type="EMBL" id="QGU06670.1"/>
    </source>
</evidence>
<dbReference type="RefSeq" id="WP_231598846.1">
    <property type="nucleotide sequence ID" value="NZ_CP046455.1"/>
</dbReference>
<sequence precursor="true">MRRKHRLRSFIAAGIMGAAALFAVPAAGADELPDIPASVGEAIQQGSDYARADGPNYHWRNDTSSQVLASSVGDPVLQRVQGSFFDSPDIPQDSHDAQAQGFSLYGPGTPIFVGDTMMCTLGVAGYDAAGRMVGLTAGHCGQPGDVVMSADSWEIGESGRVVSSNAAQDFSVIQFGGNARITNSYNGFRVDSVGGAAPAAGETLCKQGVATGHSCGNVWTANNSMTIAQVCAMQGDSGAPVMRGRQMVGMVSGGLLPYYQLQCQTPLQGQLFMPTVITNMNAILATLNASGGVGAGFRVAG</sequence>
<evidence type="ECO:0000256" key="1">
    <source>
        <dbReference type="SAM" id="SignalP"/>
    </source>
</evidence>
<dbReference type="CDD" id="cd21112">
    <property type="entry name" value="alphaLP-like"/>
    <property type="match status" value="1"/>
</dbReference>
<dbReference type="SUPFAM" id="SSF50494">
    <property type="entry name" value="Trypsin-like serine proteases"/>
    <property type="match status" value="1"/>
</dbReference>
<keyword evidence="1" id="KW-0732">Signal</keyword>
<dbReference type="Proteomes" id="UP000424462">
    <property type="component" value="Chromosome"/>
</dbReference>
<name>A0A6B8W9I8_9CORY</name>
<dbReference type="InterPro" id="IPR009003">
    <property type="entry name" value="Peptidase_S1_PA"/>
</dbReference>
<reference evidence="2 3" key="1">
    <citation type="submission" date="2019-11" db="EMBL/GenBank/DDBJ databases">
        <title>Complete genome sequence of Corynebacterium kalinowskii 1959, a novel Corynebacterium species isolated from soil of a small paddock in Vilsendorf, Germany.</title>
        <authorList>
            <person name="Schaffert L."/>
            <person name="Ruwe M."/>
            <person name="Milse J."/>
            <person name="Hanuschka K."/>
            <person name="Ortseifen V."/>
            <person name="Droste J."/>
            <person name="Brandt D."/>
            <person name="Schlueter L."/>
            <person name="Kutter Y."/>
            <person name="Vinke S."/>
            <person name="Viehoefer P."/>
            <person name="Jacob L."/>
            <person name="Luebke N.-C."/>
            <person name="Schulte-Berndt E."/>
            <person name="Hain C."/>
            <person name="Linder M."/>
            <person name="Schmidt P."/>
            <person name="Wollenschlaeger L."/>
            <person name="Luttermann T."/>
            <person name="Thieme E."/>
            <person name="Hassa J."/>
            <person name="Haak M."/>
            <person name="Wittchen M."/>
            <person name="Mentz A."/>
            <person name="Persicke M."/>
            <person name="Busche T."/>
            <person name="Ruckert C."/>
        </authorList>
    </citation>
    <scope>NUCLEOTIDE SEQUENCE [LARGE SCALE GENOMIC DNA]</scope>
    <source>
        <strain evidence="2 3">2039</strain>
    </source>
</reference>
<dbReference type="EMBL" id="CP046455">
    <property type="protein sequence ID" value="QGU06670.1"/>
    <property type="molecule type" value="Genomic_DNA"/>
</dbReference>
<accession>A0A6B8W9I8</accession>
<dbReference type="AlphaFoldDB" id="A0A6B8W9I8"/>
<dbReference type="KEGG" id="cok:COCCU_03590"/>
<protein>
    <recommendedName>
        <fullName evidence="4">Trypsin</fullName>
    </recommendedName>
</protein>
<dbReference type="Gene3D" id="2.40.10.10">
    <property type="entry name" value="Trypsin-like serine proteases"/>
    <property type="match status" value="2"/>
</dbReference>
<evidence type="ECO:0000313" key="3">
    <source>
        <dbReference type="Proteomes" id="UP000424462"/>
    </source>
</evidence>
<keyword evidence="3" id="KW-1185">Reference proteome</keyword>
<gene>
    <name evidence="2" type="ORF">COCCU_03590</name>
</gene>
<evidence type="ECO:0008006" key="4">
    <source>
        <dbReference type="Google" id="ProtNLM"/>
    </source>
</evidence>
<feature type="chain" id="PRO_5025381917" description="Trypsin" evidence="1">
    <location>
        <begin position="30"/>
        <end position="301"/>
    </location>
</feature>
<dbReference type="InterPro" id="IPR043504">
    <property type="entry name" value="Peptidase_S1_PA_chymotrypsin"/>
</dbReference>
<organism evidence="2 3">
    <name type="scientific">Corynebacterium occultum</name>
    <dbReference type="NCBI Taxonomy" id="2675219"/>
    <lineage>
        <taxon>Bacteria</taxon>
        <taxon>Bacillati</taxon>
        <taxon>Actinomycetota</taxon>
        <taxon>Actinomycetes</taxon>
        <taxon>Mycobacteriales</taxon>
        <taxon>Corynebacteriaceae</taxon>
        <taxon>Corynebacterium</taxon>
    </lineage>
</organism>
<proteinExistence type="predicted"/>